<keyword evidence="1" id="KW-0285">Flavoprotein</keyword>
<reference evidence="7 8" key="1">
    <citation type="submission" date="2017-06" db="EMBL/GenBank/DDBJ databases">
        <title>Description of Avrilella dinanensis gen. nov. sp. nov.</title>
        <authorList>
            <person name="Leyer C."/>
            <person name="Sassi M."/>
            <person name="Minet J."/>
            <person name="Kayal S."/>
            <person name="Cattoir V."/>
        </authorList>
    </citation>
    <scope>NUCLEOTIDE SEQUENCE [LARGE SCALE GENOMIC DNA]</scope>
    <source>
        <strain evidence="7 8">UR159</strain>
    </source>
</reference>
<dbReference type="SUPFAM" id="SSF51905">
    <property type="entry name" value="FAD/NAD(P)-binding domain"/>
    <property type="match status" value="1"/>
</dbReference>
<dbReference type="OrthoDB" id="9789960at2"/>
<dbReference type="Proteomes" id="UP000231960">
    <property type="component" value="Unassembled WGS sequence"/>
</dbReference>
<accession>A0A2M9R7K1</accession>
<keyword evidence="3" id="KW-0274">FAD</keyword>
<keyword evidence="2" id="KW-0732">Signal</keyword>
<dbReference type="PANTHER" id="PTHR46091">
    <property type="entry name" value="BLR7054 PROTEIN"/>
    <property type="match status" value="1"/>
</dbReference>
<dbReference type="RefSeq" id="WP_100678388.1">
    <property type="nucleotide sequence ID" value="NZ_NIPO01000001.1"/>
</dbReference>
<comment type="caution">
    <text evidence="7">The sequence shown here is derived from an EMBL/GenBank/DDBJ whole genome shotgun (WGS) entry which is preliminary data.</text>
</comment>
<dbReference type="Pfam" id="PF01593">
    <property type="entry name" value="Amino_oxidase"/>
    <property type="match status" value="1"/>
</dbReference>
<evidence type="ECO:0000313" key="8">
    <source>
        <dbReference type="Proteomes" id="UP000231960"/>
    </source>
</evidence>
<keyword evidence="5" id="KW-0520">NAD</keyword>
<evidence type="ECO:0000256" key="1">
    <source>
        <dbReference type="ARBA" id="ARBA00022630"/>
    </source>
</evidence>
<evidence type="ECO:0000256" key="3">
    <source>
        <dbReference type="ARBA" id="ARBA00022827"/>
    </source>
</evidence>
<proteinExistence type="predicted"/>
<organism evidence="7 8">
    <name type="scientific">Avrilella dinanensis</name>
    <dbReference type="NCBI Taxonomy" id="2008672"/>
    <lineage>
        <taxon>Bacteria</taxon>
        <taxon>Pseudomonadati</taxon>
        <taxon>Bacteroidota</taxon>
        <taxon>Flavobacteriia</taxon>
        <taxon>Flavobacteriales</taxon>
        <taxon>Flavobacteriaceae</taxon>
        <taxon>Avrilella</taxon>
    </lineage>
</organism>
<sequence length="518" mass="59257">MNNTKKYDVVIVGSGLGGLVSAIILAKEGKKVCVLEKNQQFGGNLQTFSRDKRIFDTGVHYIGALDKGQNLYKYFSYIGIMDSLKLSRMDKNAYDVISFGDDPTEYPHAQGYKNFTKQLLKYFPEEKEAIEEYCRKIQEICDAFPLYNLNYGEGHPAEVLSINAQRYFIELTKNEKLRAVLAGSNFLYAGIPEKTPLYVHALSVNSYIQSAWRCLNGGSQITKQLIKQLKKYGGEVYKRKEVINFSSEENRIISANTKDGETYFGDIFISNIEPKTTLDMVGSDKFRKSYYSRIKGLEVLPAALSVYIVFEPNSVEYMNYNNYHFRDSKRVWNANEYTPESWPEAFMLSMNVSEENQQWAESMTGITYLHFSEFEKWKETQNTVANPSERGADYEAFKQEKANVFMREIEKRYPHIKGKVKSVHVSTPLSYRDYIGGFNGNLYGYIKDSENPLKTFISPKTKLDNLFLTGQSINMHGVLGVTIGAVQTCTEIVGKQYLVDKINNEISALEKQKENEMV</sequence>
<name>A0A2M9R7K1_9FLAO</name>
<evidence type="ECO:0000256" key="2">
    <source>
        <dbReference type="ARBA" id="ARBA00022729"/>
    </source>
</evidence>
<evidence type="ECO:0000259" key="6">
    <source>
        <dbReference type="Pfam" id="PF01593"/>
    </source>
</evidence>
<dbReference type="GO" id="GO:0016491">
    <property type="term" value="F:oxidoreductase activity"/>
    <property type="evidence" value="ECO:0007669"/>
    <property type="project" value="InterPro"/>
</dbReference>
<gene>
    <name evidence="7" type="ORF">CDL10_09970</name>
</gene>
<evidence type="ECO:0000313" key="7">
    <source>
        <dbReference type="EMBL" id="PJR04829.1"/>
    </source>
</evidence>
<dbReference type="AlphaFoldDB" id="A0A2M9R7K1"/>
<protein>
    <submittedName>
        <fullName evidence="7">All-trans-retinol 13,14-reductase</fullName>
    </submittedName>
</protein>
<evidence type="ECO:0000256" key="4">
    <source>
        <dbReference type="ARBA" id="ARBA00022857"/>
    </source>
</evidence>
<dbReference type="InterPro" id="IPR036188">
    <property type="entry name" value="FAD/NAD-bd_sf"/>
</dbReference>
<keyword evidence="8" id="KW-1185">Reference proteome</keyword>
<evidence type="ECO:0000256" key="5">
    <source>
        <dbReference type="ARBA" id="ARBA00023027"/>
    </source>
</evidence>
<dbReference type="InterPro" id="IPR002937">
    <property type="entry name" value="Amino_oxidase"/>
</dbReference>
<dbReference type="Gene3D" id="3.50.50.60">
    <property type="entry name" value="FAD/NAD(P)-binding domain"/>
    <property type="match status" value="2"/>
</dbReference>
<dbReference type="InterPro" id="IPR052206">
    <property type="entry name" value="Retinol_saturase"/>
</dbReference>
<dbReference type="EMBL" id="NIPO01000001">
    <property type="protein sequence ID" value="PJR04829.1"/>
    <property type="molecule type" value="Genomic_DNA"/>
</dbReference>
<dbReference type="PANTHER" id="PTHR46091:SF3">
    <property type="entry name" value="AMINE OXIDASE DOMAIN-CONTAINING PROTEIN"/>
    <property type="match status" value="1"/>
</dbReference>
<feature type="domain" description="Amine oxidase" evidence="6">
    <location>
        <begin position="16"/>
        <end position="474"/>
    </location>
</feature>
<keyword evidence="4" id="KW-0521">NADP</keyword>